<organism evidence="2 3">
    <name type="scientific">Parasediminibacterium paludis</name>
    <dbReference type="NCBI Taxonomy" id="908966"/>
    <lineage>
        <taxon>Bacteria</taxon>
        <taxon>Pseudomonadati</taxon>
        <taxon>Bacteroidota</taxon>
        <taxon>Chitinophagia</taxon>
        <taxon>Chitinophagales</taxon>
        <taxon>Chitinophagaceae</taxon>
        <taxon>Parasediminibacterium</taxon>
    </lineage>
</organism>
<name>A0ABV8PVP3_9BACT</name>
<feature type="chain" id="PRO_5046910158" evidence="1">
    <location>
        <begin position="20"/>
        <end position="231"/>
    </location>
</feature>
<accession>A0ABV8PVP3</accession>
<dbReference type="RefSeq" id="WP_379012113.1">
    <property type="nucleotide sequence ID" value="NZ_JBHSDC010000002.1"/>
</dbReference>
<comment type="caution">
    <text evidence="2">The sequence shown here is derived from an EMBL/GenBank/DDBJ whole genome shotgun (WGS) entry which is preliminary data.</text>
</comment>
<dbReference type="Gene3D" id="2.50.20.10">
    <property type="entry name" value="Lipoprotein localisation LolA/LolB/LppX"/>
    <property type="match status" value="1"/>
</dbReference>
<dbReference type="Proteomes" id="UP001595906">
    <property type="component" value="Unassembled WGS sequence"/>
</dbReference>
<proteinExistence type="predicted"/>
<evidence type="ECO:0000313" key="3">
    <source>
        <dbReference type="Proteomes" id="UP001595906"/>
    </source>
</evidence>
<evidence type="ECO:0000256" key="1">
    <source>
        <dbReference type="SAM" id="SignalP"/>
    </source>
</evidence>
<sequence length="231" mass="25652">MKQLLTFIILFALHTTVGAQDVTTLINKVKAKLDAVNDYEADGKMKTDVAFIKAPLGRVKVYFKKPNKFRLKKDGGISLLPKGGVSVNMNSLISGKDFVAIAAGESVLNGTKVKIIKLLPSSDNSDIVLTTLYIDEANLLIRKAVTTTKENGTYDIEMAYGKFANYSLPDKVVFSFNTKDYKLPKGITLEFDDNKKPETEAEKLHNKKGRVEITYTNYIINKGIDDAVFKM</sequence>
<keyword evidence="1" id="KW-0732">Signal</keyword>
<dbReference type="EMBL" id="JBHSDC010000002">
    <property type="protein sequence ID" value="MFC4230741.1"/>
    <property type="molecule type" value="Genomic_DNA"/>
</dbReference>
<keyword evidence="3" id="KW-1185">Reference proteome</keyword>
<reference evidence="3" key="1">
    <citation type="journal article" date="2019" name="Int. J. Syst. Evol. Microbiol.">
        <title>The Global Catalogue of Microorganisms (GCM) 10K type strain sequencing project: providing services to taxonomists for standard genome sequencing and annotation.</title>
        <authorList>
            <consortium name="The Broad Institute Genomics Platform"/>
            <consortium name="The Broad Institute Genome Sequencing Center for Infectious Disease"/>
            <person name="Wu L."/>
            <person name="Ma J."/>
        </authorList>
    </citation>
    <scope>NUCLEOTIDE SEQUENCE [LARGE SCALE GENOMIC DNA]</scope>
    <source>
        <strain evidence="3">CECT 8010</strain>
    </source>
</reference>
<keyword evidence="2" id="KW-0449">Lipoprotein</keyword>
<feature type="signal peptide" evidence="1">
    <location>
        <begin position="1"/>
        <end position="19"/>
    </location>
</feature>
<protein>
    <submittedName>
        <fullName evidence="2">Outer membrane lipoprotein carrier protein LolA</fullName>
    </submittedName>
</protein>
<gene>
    <name evidence="2" type="ORF">ACFOW1_02490</name>
</gene>
<evidence type="ECO:0000313" key="2">
    <source>
        <dbReference type="EMBL" id="MFC4230741.1"/>
    </source>
</evidence>